<gene>
    <name evidence="1" type="ORF">COV29_01755</name>
</gene>
<name>A0A2J0Q7N2_9BACT</name>
<dbReference type="EMBL" id="PCXQ01000004">
    <property type="protein sequence ID" value="PJE50985.1"/>
    <property type="molecule type" value="Genomic_DNA"/>
</dbReference>
<dbReference type="AlphaFoldDB" id="A0A2J0Q7N2"/>
<dbReference type="Proteomes" id="UP000228496">
    <property type="component" value="Unassembled WGS sequence"/>
</dbReference>
<accession>A0A2J0Q7N2</accession>
<evidence type="ECO:0000313" key="1">
    <source>
        <dbReference type="EMBL" id="PJE50985.1"/>
    </source>
</evidence>
<comment type="caution">
    <text evidence="1">The sequence shown here is derived from an EMBL/GenBank/DDBJ whole genome shotgun (WGS) entry which is preliminary data.</text>
</comment>
<evidence type="ECO:0000313" key="2">
    <source>
        <dbReference type="Proteomes" id="UP000228496"/>
    </source>
</evidence>
<sequence>MTETRMNEIFFNNFDGERELNEALILSYKEAGKELLEGIIKNSNLNLSAKDKAMMHKMIDAKATILFLETILMLNACDLPEEILRKIISDLSLLCDYWEEGINYIYDNYDSLNASPSFKEDFPKERIDDIKSEVLISINTMRGNIKKCQTSSLGNLAVDTSVVAAMSYGFVWVIDLILGTDLAYEFAVKMNSFLESLRRNQNMILSMD</sequence>
<organism evidence="1 2">
    <name type="scientific">Candidatus Yanofskybacteria bacterium CG10_big_fil_rev_8_21_14_0_10_36_16</name>
    <dbReference type="NCBI Taxonomy" id="1975096"/>
    <lineage>
        <taxon>Bacteria</taxon>
        <taxon>Candidatus Yanofskyibacteriota</taxon>
    </lineage>
</organism>
<proteinExistence type="predicted"/>
<protein>
    <submittedName>
        <fullName evidence="1">Uncharacterized protein</fullName>
    </submittedName>
</protein>
<reference evidence="1 2" key="1">
    <citation type="submission" date="2017-09" db="EMBL/GenBank/DDBJ databases">
        <title>Depth-based differentiation of microbial function through sediment-hosted aquifers and enrichment of novel symbionts in the deep terrestrial subsurface.</title>
        <authorList>
            <person name="Probst A.J."/>
            <person name="Ladd B."/>
            <person name="Jarett J.K."/>
            <person name="Geller-Mcgrath D.E."/>
            <person name="Sieber C.M."/>
            <person name="Emerson J.B."/>
            <person name="Anantharaman K."/>
            <person name="Thomas B.C."/>
            <person name="Malmstrom R."/>
            <person name="Stieglmeier M."/>
            <person name="Klingl A."/>
            <person name="Woyke T."/>
            <person name="Ryan C.M."/>
            <person name="Banfield J.F."/>
        </authorList>
    </citation>
    <scope>NUCLEOTIDE SEQUENCE [LARGE SCALE GENOMIC DNA]</scope>
    <source>
        <strain evidence="1">CG10_big_fil_rev_8_21_14_0_10_36_16</strain>
    </source>
</reference>